<dbReference type="KEGG" id="pmaw:MACH26_38430"/>
<feature type="signal peptide" evidence="1">
    <location>
        <begin position="1"/>
        <end position="32"/>
    </location>
</feature>
<accession>A0AA48HTB5</accession>
<evidence type="ECO:0000313" key="2">
    <source>
        <dbReference type="EMBL" id="BDX08322.1"/>
    </source>
</evidence>
<sequence>MNMRATKKTVLKKSLALLALTGLLTWQTSVSAEDLLVIVERSKGAELSGDDNKLATEETMQIAAKGRVWAVKKDTETSYNLICMNQTNAPLTLTYNEQQRPWLADTNASCSASNDSVYSCKNEAQNTTLMCRTQEVAKRGNGIGITDMTAVALRSLDNSDEAFYRIANSVMEQHKLHFDLCQDMHGNHSKGGLSFVIQASGEIENVAVIKEGELATPTRSEDYAECMAQAIELWRFPTLDYIYEMEYAFVN</sequence>
<organism evidence="2 3">
    <name type="scientific">Planctobacterium marinum</name>
    <dbReference type="NCBI Taxonomy" id="1631968"/>
    <lineage>
        <taxon>Bacteria</taxon>
        <taxon>Pseudomonadati</taxon>
        <taxon>Pseudomonadota</taxon>
        <taxon>Gammaproteobacteria</taxon>
        <taxon>Alteromonadales</taxon>
        <taxon>Alteromonadaceae</taxon>
        <taxon>Planctobacterium</taxon>
    </lineage>
</organism>
<gene>
    <name evidence="2" type="ORF">MACH26_38430</name>
</gene>
<dbReference type="EMBL" id="AP027272">
    <property type="protein sequence ID" value="BDX08322.1"/>
    <property type="molecule type" value="Genomic_DNA"/>
</dbReference>
<keyword evidence="3" id="KW-1185">Reference proteome</keyword>
<keyword evidence="1" id="KW-0732">Signal</keyword>
<dbReference type="RefSeq" id="WP_338294395.1">
    <property type="nucleotide sequence ID" value="NZ_AP027272.1"/>
</dbReference>
<evidence type="ECO:0000256" key="1">
    <source>
        <dbReference type="SAM" id="SignalP"/>
    </source>
</evidence>
<name>A0AA48HTB5_9ALTE</name>
<proteinExistence type="predicted"/>
<evidence type="ECO:0008006" key="4">
    <source>
        <dbReference type="Google" id="ProtNLM"/>
    </source>
</evidence>
<protein>
    <recommendedName>
        <fullName evidence="4">TonB C-terminal domain-containing protein</fullName>
    </recommendedName>
</protein>
<dbReference type="Proteomes" id="UP001333710">
    <property type="component" value="Chromosome"/>
</dbReference>
<evidence type="ECO:0000313" key="3">
    <source>
        <dbReference type="Proteomes" id="UP001333710"/>
    </source>
</evidence>
<reference evidence="2" key="1">
    <citation type="submission" date="2023-01" db="EMBL/GenBank/DDBJ databases">
        <title>Complete genome sequence of Planctobacterium marinum strain Dej080120_11.</title>
        <authorList>
            <person name="Ueki S."/>
            <person name="Maruyama F."/>
        </authorList>
    </citation>
    <scope>NUCLEOTIDE SEQUENCE</scope>
    <source>
        <strain evidence="2">Dej080120_11</strain>
    </source>
</reference>
<feature type="chain" id="PRO_5041370534" description="TonB C-terminal domain-containing protein" evidence="1">
    <location>
        <begin position="33"/>
        <end position="251"/>
    </location>
</feature>
<dbReference type="AlphaFoldDB" id="A0AA48HTB5"/>